<sequence>MKNTTFNVLSKEQQSQVFGGKLPGGGSSHGTIVGWSYTNGQYYADIQYAGGEISCGVPWGSKEPVIGSNAGE</sequence>
<evidence type="ECO:0000313" key="1">
    <source>
        <dbReference type="EMBL" id="SDL59677.1"/>
    </source>
</evidence>
<protein>
    <submittedName>
        <fullName evidence="1">Uncharacterized protein</fullName>
    </submittedName>
</protein>
<dbReference type="Proteomes" id="UP000183200">
    <property type="component" value="Unassembled WGS sequence"/>
</dbReference>
<dbReference type="AlphaFoldDB" id="A0A1G9LD43"/>
<name>A0A1G9LD43_9SPHI</name>
<organism evidence="1 2">
    <name type="scientific">Pedobacter steynii</name>
    <dbReference type="NCBI Taxonomy" id="430522"/>
    <lineage>
        <taxon>Bacteria</taxon>
        <taxon>Pseudomonadati</taxon>
        <taxon>Bacteroidota</taxon>
        <taxon>Sphingobacteriia</taxon>
        <taxon>Sphingobacteriales</taxon>
        <taxon>Sphingobacteriaceae</taxon>
        <taxon>Pedobacter</taxon>
    </lineage>
</organism>
<dbReference type="EMBL" id="FNGY01000001">
    <property type="protein sequence ID" value="SDL59677.1"/>
    <property type="molecule type" value="Genomic_DNA"/>
</dbReference>
<reference evidence="2" key="1">
    <citation type="submission" date="2016-10" db="EMBL/GenBank/DDBJ databases">
        <authorList>
            <person name="Varghese N."/>
            <person name="Submissions S."/>
        </authorList>
    </citation>
    <scope>NUCLEOTIDE SEQUENCE [LARGE SCALE GENOMIC DNA]</scope>
    <source>
        <strain evidence="2">DSM 19110</strain>
    </source>
</reference>
<accession>A0A1G9LD43</accession>
<dbReference type="OrthoDB" id="9905767at2"/>
<dbReference type="RefSeq" id="WP_074604833.1">
    <property type="nucleotide sequence ID" value="NZ_FNGY01000001.1"/>
</dbReference>
<evidence type="ECO:0000313" key="2">
    <source>
        <dbReference type="Proteomes" id="UP000183200"/>
    </source>
</evidence>
<gene>
    <name evidence="1" type="ORF">SAMN05421820_101846</name>
</gene>
<proteinExistence type="predicted"/>
<keyword evidence="2" id="KW-1185">Reference proteome</keyword>